<evidence type="ECO:0000313" key="4">
    <source>
        <dbReference type="EMBL" id="CEG11128.1"/>
    </source>
</evidence>
<gene>
    <name evidence="4" type="ORF">MSIBF_A120005</name>
</gene>
<dbReference type="GO" id="GO:0046961">
    <property type="term" value="F:proton-transporting ATPase activity, rotational mechanism"/>
    <property type="evidence" value="ECO:0007669"/>
    <property type="project" value="InterPro"/>
</dbReference>
<dbReference type="GO" id="GO:0033178">
    <property type="term" value="C:proton-transporting two-sector ATPase complex, catalytic domain"/>
    <property type="evidence" value="ECO:0007669"/>
    <property type="project" value="InterPro"/>
</dbReference>
<dbReference type="Gene3D" id="3.30.2320.30">
    <property type="entry name" value="ATP synthase, E subunit, C-terminal"/>
    <property type="match status" value="1"/>
</dbReference>
<keyword evidence="2" id="KW-0813">Transport</keyword>
<accession>A0A098E5W6</accession>
<reference evidence="4" key="1">
    <citation type="submission" date="2014-09" db="EMBL/GenBank/DDBJ databases">
        <authorList>
            <person name="Probst J Alexander"/>
        </authorList>
    </citation>
    <scope>NUCLEOTIDE SEQUENCE</scope>
</reference>
<comment type="similarity">
    <text evidence="1">Belongs to the V-ATPase E subunit family.</text>
</comment>
<organism evidence="4">
    <name type="scientific">groundwater metagenome</name>
    <dbReference type="NCBI Taxonomy" id="717931"/>
    <lineage>
        <taxon>unclassified sequences</taxon>
        <taxon>metagenomes</taxon>
        <taxon>ecological metagenomes</taxon>
    </lineage>
</organism>
<protein>
    <submittedName>
        <fullName evidence="4">Putative archaeal A1AO-type ATP synthase, subunit E</fullName>
    </submittedName>
</protein>
<dbReference type="InterPro" id="IPR002842">
    <property type="entry name" value="ATPase_V1_Esu"/>
</dbReference>
<proteinExistence type="inferred from homology"/>
<dbReference type="Pfam" id="PF01991">
    <property type="entry name" value="vATP-synt_E"/>
    <property type="match status" value="1"/>
</dbReference>
<dbReference type="InterPro" id="IPR038495">
    <property type="entry name" value="ATPase_E_C"/>
</dbReference>
<dbReference type="EMBL" id="CCXY01000024">
    <property type="protein sequence ID" value="CEG11128.1"/>
    <property type="molecule type" value="Genomic_DNA"/>
</dbReference>
<keyword evidence="3" id="KW-0406">Ion transport</keyword>
<evidence type="ECO:0000256" key="1">
    <source>
        <dbReference type="ARBA" id="ARBA00005901"/>
    </source>
</evidence>
<evidence type="ECO:0000256" key="3">
    <source>
        <dbReference type="ARBA" id="ARBA00023065"/>
    </source>
</evidence>
<dbReference type="SUPFAM" id="SSF160527">
    <property type="entry name" value="V-type ATPase subunit E-like"/>
    <property type="match status" value="1"/>
</dbReference>
<name>A0A098E5W6_9ZZZZ</name>
<evidence type="ECO:0000256" key="2">
    <source>
        <dbReference type="ARBA" id="ARBA00022448"/>
    </source>
</evidence>
<sequence length="161" mass="18524">MHLTMLKIRVEEIKGLTISIERIANDRANKILSEGRDEISLIKKQIIANAKINAKDEIEKEKSFWIENVFEMARKKILTLSDTEKTALLASLSKGGEGFNIYVDKKYSPLMKNIAHKTTDMDFGIIMESKDGKIRIDNTLDNRMKMIRQQIIPEIAKILFK</sequence>
<dbReference type="AlphaFoldDB" id="A0A098E5W6"/>